<proteinExistence type="predicted"/>
<keyword evidence="7" id="KW-0732">Signal</keyword>
<keyword evidence="4 6" id="KW-0472">Membrane</keyword>
<feature type="compositionally biased region" description="Low complexity" evidence="5">
    <location>
        <begin position="292"/>
        <end position="302"/>
    </location>
</feature>
<accession>A0A0D2JG31</accession>
<dbReference type="AlphaFoldDB" id="A0A0D2JG31"/>
<evidence type="ECO:0000313" key="9">
    <source>
        <dbReference type="Proteomes" id="UP000054498"/>
    </source>
</evidence>
<feature type="transmembrane region" description="Helical" evidence="6">
    <location>
        <begin position="400"/>
        <end position="420"/>
    </location>
</feature>
<evidence type="ECO:0000256" key="6">
    <source>
        <dbReference type="SAM" id="Phobius"/>
    </source>
</evidence>
<feature type="transmembrane region" description="Helical" evidence="6">
    <location>
        <begin position="459"/>
        <end position="481"/>
    </location>
</feature>
<feature type="signal peptide" evidence="7">
    <location>
        <begin position="1"/>
        <end position="24"/>
    </location>
</feature>
<dbReference type="PANTHER" id="PTHR11040:SF209">
    <property type="entry name" value="ZIP ZINC TRANSPORTER"/>
    <property type="match status" value="1"/>
</dbReference>
<feature type="region of interest" description="Disordered" evidence="5">
    <location>
        <begin position="270"/>
        <end position="306"/>
    </location>
</feature>
<evidence type="ECO:0000256" key="2">
    <source>
        <dbReference type="ARBA" id="ARBA00022692"/>
    </source>
</evidence>
<feature type="transmembrane region" description="Helical" evidence="6">
    <location>
        <begin position="502"/>
        <end position="522"/>
    </location>
</feature>
<evidence type="ECO:0000256" key="3">
    <source>
        <dbReference type="ARBA" id="ARBA00022989"/>
    </source>
</evidence>
<feature type="transmembrane region" description="Helical" evidence="6">
    <location>
        <begin position="150"/>
        <end position="170"/>
    </location>
</feature>
<feature type="compositionally biased region" description="Basic and acidic residues" evidence="5">
    <location>
        <begin position="278"/>
        <end position="291"/>
    </location>
</feature>
<dbReference type="EMBL" id="KK102195">
    <property type="protein sequence ID" value="KIY98407.1"/>
    <property type="molecule type" value="Genomic_DNA"/>
</dbReference>
<feature type="region of interest" description="Disordered" evidence="5">
    <location>
        <begin position="529"/>
        <end position="554"/>
    </location>
</feature>
<feature type="transmembrane region" description="Helical" evidence="6">
    <location>
        <begin position="182"/>
        <end position="200"/>
    </location>
</feature>
<evidence type="ECO:0000256" key="7">
    <source>
        <dbReference type="SAM" id="SignalP"/>
    </source>
</evidence>
<feature type="region of interest" description="Disordered" evidence="5">
    <location>
        <begin position="326"/>
        <end position="367"/>
    </location>
</feature>
<evidence type="ECO:0000313" key="8">
    <source>
        <dbReference type="EMBL" id="KIY98407.1"/>
    </source>
</evidence>
<sequence>MGLACTSRLLLTLTLYLLLCAVASRPCAAAAAASHHAGGRLEPLPLDDSPAQRLFGVLGAEEPLEAQDLRQLIARLRDACGGPHPSATHQLTVAGILQQFSRGGSVLDEGAAQRACTAIMACQLDQSCHLGDAPPGGGGDGGLVTPQLRAVVAVGLGLEALLGIYIPILLRSVAGYEWWLSLLNCFSGGVFVAAGLIHLLPHCQESQQRLPALAGVEYPLYLVLIVGGYMLVLFVERVLFSVHDAAHAHTHTGIVSRVNSGELLLATPAPAPAAPAQRGEEGEGHHGHAHAEGAASASAPAGGTPGVVTRRQAAAIAAEQLQKPLLPAGGGDDGLPHGHSHSHSHGGGGRGHSHVCRHGHEGPAPGHGDLRQGIVLVVAMSVHTFLECMALGLMDGRREFFVLLGAIASHKLISGLALSSRFLKEGATNRQVLVGVGPFVLVAPSAILLGAFARDVDPMLTLVLSCFATGTFLYVGMSEIVEEEFEGDMRSGRTDISQVFARWVKFCCLLLGVAMIALMAALPDAHDHAHQGAPGHVHGGHAHAHAHHHHHHHH</sequence>
<keyword evidence="2 6" id="KW-0812">Transmembrane</keyword>
<evidence type="ECO:0000256" key="4">
    <source>
        <dbReference type="ARBA" id="ARBA00023136"/>
    </source>
</evidence>
<feature type="transmembrane region" description="Helical" evidence="6">
    <location>
        <begin position="220"/>
        <end position="240"/>
    </location>
</feature>
<dbReference type="KEGG" id="mng:MNEG_9555"/>
<reference evidence="8 9" key="1">
    <citation type="journal article" date="2013" name="BMC Genomics">
        <title>Reconstruction of the lipid metabolism for the microalga Monoraphidium neglectum from its genome sequence reveals characteristics suitable for biofuel production.</title>
        <authorList>
            <person name="Bogen C."/>
            <person name="Al-Dilaimi A."/>
            <person name="Albersmeier A."/>
            <person name="Wichmann J."/>
            <person name="Grundmann M."/>
            <person name="Rupp O."/>
            <person name="Lauersen K.J."/>
            <person name="Blifernez-Klassen O."/>
            <person name="Kalinowski J."/>
            <person name="Goesmann A."/>
            <person name="Mussgnug J.H."/>
            <person name="Kruse O."/>
        </authorList>
    </citation>
    <scope>NUCLEOTIDE SEQUENCE [LARGE SCALE GENOMIC DNA]</scope>
    <source>
        <strain evidence="8 9">SAG 48.87</strain>
    </source>
</reference>
<dbReference type="STRING" id="145388.A0A0D2JG31"/>
<dbReference type="GeneID" id="25742430"/>
<protein>
    <submittedName>
        <fullName evidence="8">ZIP family transporter</fullName>
    </submittedName>
</protein>
<dbReference type="Proteomes" id="UP000054498">
    <property type="component" value="Unassembled WGS sequence"/>
</dbReference>
<keyword evidence="3 6" id="KW-1133">Transmembrane helix</keyword>
<evidence type="ECO:0000256" key="1">
    <source>
        <dbReference type="ARBA" id="ARBA00004141"/>
    </source>
</evidence>
<keyword evidence="9" id="KW-1185">Reference proteome</keyword>
<dbReference type="Pfam" id="PF02535">
    <property type="entry name" value="Zip"/>
    <property type="match status" value="1"/>
</dbReference>
<organism evidence="8 9">
    <name type="scientific">Monoraphidium neglectum</name>
    <dbReference type="NCBI Taxonomy" id="145388"/>
    <lineage>
        <taxon>Eukaryota</taxon>
        <taxon>Viridiplantae</taxon>
        <taxon>Chlorophyta</taxon>
        <taxon>core chlorophytes</taxon>
        <taxon>Chlorophyceae</taxon>
        <taxon>CS clade</taxon>
        <taxon>Sphaeropleales</taxon>
        <taxon>Selenastraceae</taxon>
        <taxon>Monoraphidium</taxon>
    </lineage>
</organism>
<dbReference type="OrthoDB" id="448280at2759"/>
<feature type="transmembrane region" description="Helical" evidence="6">
    <location>
        <begin position="432"/>
        <end position="453"/>
    </location>
</feature>
<dbReference type="GO" id="GO:0016020">
    <property type="term" value="C:membrane"/>
    <property type="evidence" value="ECO:0007669"/>
    <property type="project" value="UniProtKB-SubCell"/>
</dbReference>
<dbReference type="GO" id="GO:0005385">
    <property type="term" value="F:zinc ion transmembrane transporter activity"/>
    <property type="evidence" value="ECO:0007669"/>
    <property type="project" value="TreeGrafter"/>
</dbReference>
<feature type="chain" id="PRO_5002256037" evidence="7">
    <location>
        <begin position="25"/>
        <end position="554"/>
    </location>
</feature>
<comment type="subcellular location">
    <subcellularLocation>
        <location evidence="1">Membrane</location>
        <topology evidence="1">Multi-pass membrane protein</topology>
    </subcellularLocation>
</comment>
<dbReference type="InterPro" id="IPR003689">
    <property type="entry name" value="ZIP"/>
</dbReference>
<evidence type="ECO:0000256" key="5">
    <source>
        <dbReference type="SAM" id="MobiDB-lite"/>
    </source>
</evidence>
<gene>
    <name evidence="8" type="ORF">MNEG_9555</name>
</gene>
<name>A0A0D2JG31_9CHLO</name>
<dbReference type="PANTHER" id="PTHR11040">
    <property type="entry name" value="ZINC/IRON TRANSPORTER"/>
    <property type="match status" value="1"/>
</dbReference>
<dbReference type="RefSeq" id="XP_013897427.1">
    <property type="nucleotide sequence ID" value="XM_014041973.1"/>
</dbReference>
<feature type="compositionally biased region" description="Basic residues" evidence="5">
    <location>
        <begin position="538"/>
        <end position="554"/>
    </location>
</feature>